<feature type="region of interest" description="Disordered" evidence="1">
    <location>
        <begin position="152"/>
        <end position="196"/>
    </location>
</feature>
<dbReference type="Proteomes" id="UP000299102">
    <property type="component" value="Unassembled WGS sequence"/>
</dbReference>
<organism evidence="2 3">
    <name type="scientific">Eumeta variegata</name>
    <name type="common">Bagworm moth</name>
    <name type="synonym">Eumeta japonica</name>
    <dbReference type="NCBI Taxonomy" id="151549"/>
    <lineage>
        <taxon>Eukaryota</taxon>
        <taxon>Metazoa</taxon>
        <taxon>Ecdysozoa</taxon>
        <taxon>Arthropoda</taxon>
        <taxon>Hexapoda</taxon>
        <taxon>Insecta</taxon>
        <taxon>Pterygota</taxon>
        <taxon>Neoptera</taxon>
        <taxon>Endopterygota</taxon>
        <taxon>Lepidoptera</taxon>
        <taxon>Glossata</taxon>
        <taxon>Ditrysia</taxon>
        <taxon>Tineoidea</taxon>
        <taxon>Psychidae</taxon>
        <taxon>Oiketicinae</taxon>
        <taxon>Eumeta</taxon>
    </lineage>
</organism>
<evidence type="ECO:0000313" key="2">
    <source>
        <dbReference type="EMBL" id="GBP15532.1"/>
    </source>
</evidence>
<dbReference type="OrthoDB" id="8123891at2759"/>
<sequence>MELREIRVISVGPYIEAFNSDFRAVRALRGCGERPLRVNGHSRLLTRGAARLASVAKGFFDCCSSARQPRPSFPVQLGAVVYCVIPGSNSTVLDCGPRSTVVYYCQLPWVSKGLVTRALIKNIVLKSLAEMGYKCPEGDLDKFVRTATPVSSYSSNATSPKATTPPLQSQSQVHQLKERSPPPRRRRPIESTKQVRNQTHLLRSLNKYLIDNKIKFHTYALAEKRKAKASIRSIPADFDIDEIKSDLLNQEFLVQLMHRLCRHDGSPLWLMLAIRPRTDEFRLIFGKLSK</sequence>
<proteinExistence type="predicted"/>
<dbReference type="AlphaFoldDB" id="A0A4C1TLZ5"/>
<reference evidence="2 3" key="1">
    <citation type="journal article" date="2019" name="Commun. Biol.">
        <title>The bagworm genome reveals a unique fibroin gene that provides high tensile strength.</title>
        <authorList>
            <person name="Kono N."/>
            <person name="Nakamura H."/>
            <person name="Ohtoshi R."/>
            <person name="Tomita M."/>
            <person name="Numata K."/>
            <person name="Arakawa K."/>
        </authorList>
    </citation>
    <scope>NUCLEOTIDE SEQUENCE [LARGE SCALE GENOMIC DNA]</scope>
</reference>
<evidence type="ECO:0000256" key="1">
    <source>
        <dbReference type="SAM" id="MobiDB-lite"/>
    </source>
</evidence>
<gene>
    <name evidence="2" type="ORF">EVAR_71231_1</name>
</gene>
<feature type="non-terminal residue" evidence="2">
    <location>
        <position position="290"/>
    </location>
</feature>
<accession>A0A4C1TLZ5</accession>
<dbReference type="EMBL" id="BGZK01005806">
    <property type="protein sequence ID" value="GBP15532.1"/>
    <property type="molecule type" value="Genomic_DNA"/>
</dbReference>
<evidence type="ECO:0000313" key="3">
    <source>
        <dbReference type="Proteomes" id="UP000299102"/>
    </source>
</evidence>
<keyword evidence="3" id="KW-1185">Reference proteome</keyword>
<name>A0A4C1TLZ5_EUMVA</name>
<feature type="compositionally biased region" description="Polar residues" evidence="1">
    <location>
        <begin position="152"/>
        <end position="174"/>
    </location>
</feature>
<comment type="caution">
    <text evidence="2">The sequence shown here is derived from an EMBL/GenBank/DDBJ whole genome shotgun (WGS) entry which is preliminary data.</text>
</comment>
<protein>
    <submittedName>
        <fullName evidence="2">Uncharacterized protein</fullName>
    </submittedName>
</protein>